<feature type="coiled-coil region" evidence="1">
    <location>
        <begin position="142"/>
        <end position="169"/>
    </location>
</feature>
<dbReference type="EMBL" id="JBHSNY010000002">
    <property type="protein sequence ID" value="MFC5633626.1"/>
    <property type="molecule type" value="Genomic_DNA"/>
</dbReference>
<dbReference type="RefSeq" id="WP_381018816.1">
    <property type="nucleotide sequence ID" value="NZ_JBHSNY010000002.1"/>
</dbReference>
<proteinExistence type="predicted"/>
<dbReference type="Proteomes" id="UP001596154">
    <property type="component" value="Unassembled WGS sequence"/>
</dbReference>
<accession>A0ABW0UM42</accession>
<keyword evidence="3" id="KW-1185">Reference proteome</keyword>
<organism evidence="2 3">
    <name type="scientific">Streptomyces bullii</name>
    <dbReference type="NCBI Taxonomy" id="349910"/>
    <lineage>
        <taxon>Bacteria</taxon>
        <taxon>Bacillati</taxon>
        <taxon>Actinomycetota</taxon>
        <taxon>Actinomycetes</taxon>
        <taxon>Kitasatosporales</taxon>
        <taxon>Streptomycetaceae</taxon>
        <taxon>Streptomyces</taxon>
    </lineage>
</organism>
<gene>
    <name evidence="2" type="ORF">ACFPZJ_07430</name>
</gene>
<comment type="caution">
    <text evidence="2">The sequence shown here is derived from an EMBL/GenBank/DDBJ whole genome shotgun (WGS) entry which is preliminary data.</text>
</comment>
<keyword evidence="1" id="KW-0175">Coiled coil</keyword>
<sequence>MSHRPTGPACGNNPNYRMSDGDRRAVADFKAYLAERAALRDRIRLAIARQFLDETGSGRSVDELDDAEFGTFADAVLAVLPAPVDRAAAPVKQRADLTEAEWAEQERARFERLCTRESSRADLAEARANNAARDVDIYRGRLERLGKGYDKQRQRADRAEAEAELLRTGHAALCICGHTEQQHFEDVCLACDCGDYLTPGAAREVIARWREAATRKPGAPVDRAAVLNEAADAPAAECSAQNRNYESGPRLCIRAAQHRGDHIDERGFHWSDTVAVYPLDDGTFRAGVNRAVLRRMAVEAQPVCEPCSRCGHGKAAHNISGCTECPGGWRAGHQFAAVEAQPTQPQQDETLAAALDGLHTLIATSSRDWGQYRVDAWIWAVLCGWDCEQTEHDDTCTHGALEEMQERHGWDDATVAKARRYRAAVRALVEAQQDGAQS</sequence>
<evidence type="ECO:0000313" key="3">
    <source>
        <dbReference type="Proteomes" id="UP001596154"/>
    </source>
</evidence>
<evidence type="ECO:0000313" key="2">
    <source>
        <dbReference type="EMBL" id="MFC5633626.1"/>
    </source>
</evidence>
<name>A0ABW0UM42_9ACTN</name>
<protein>
    <submittedName>
        <fullName evidence="2">Uncharacterized protein</fullName>
    </submittedName>
</protein>
<reference evidence="3" key="1">
    <citation type="journal article" date="2019" name="Int. J. Syst. Evol. Microbiol.">
        <title>The Global Catalogue of Microorganisms (GCM) 10K type strain sequencing project: providing services to taxonomists for standard genome sequencing and annotation.</title>
        <authorList>
            <consortium name="The Broad Institute Genomics Platform"/>
            <consortium name="The Broad Institute Genome Sequencing Center for Infectious Disease"/>
            <person name="Wu L."/>
            <person name="Ma J."/>
        </authorList>
    </citation>
    <scope>NUCLEOTIDE SEQUENCE [LARGE SCALE GENOMIC DNA]</scope>
    <source>
        <strain evidence="3">CGMCC 4.7248</strain>
    </source>
</reference>
<evidence type="ECO:0000256" key="1">
    <source>
        <dbReference type="SAM" id="Coils"/>
    </source>
</evidence>